<dbReference type="EMBL" id="KN822007">
    <property type="protein sequence ID" value="KIM69322.1"/>
    <property type="molecule type" value="Genomic_DNA"/>
</dbReference>
<feature type="transmembrane region" description="Helical" evidence="4">
    <location>
        <begin position="39"/>
        <end position="58"/>
    </location>
</feature>
<organism evidence="6 7">
    <name type="scientific">Scleroderma citrinum Foug A</name>
    <dbReference type="NCBI Taxonomy" id="1036808"/>
    <lineage>
        <taxon>Eukaryota</taxon>
        <taxon>Fungi</taxon>
        <taxon>Dikarya</taxon>
        <taxon>Basidiomycota</taxon>
        <taxon>Agaricomycotina</taxon>
        <taxon>Agaricomycetes</taxon>
        <taxon>Agaricomycetidae</taxon>
        <taxon>Boletales</taxon>
        <taxon>Sclerodermatineae</taxon>
        <taxon>Sclerodermataceae</taxon>
        <taxon>Scleroderma</taxon>
    </lineage>
</organism>
<dbReference type="PANTHER" id="PTHR12483:SF115">
    <property type="entry name" value="COPPER TRANSPORT PROTEIN"/>
    <property type="match status" value="1"/>
</dbReference>
<reference evidence="7" key="2">
    <citation type="submission" date="2015-01" db="EMBL/GenBank/DDBJ databases">
        <title>Evolutionary Origins and Diversification of the Mycorrhizal Mutualists.</title>
        <authorList>
            <consortium name="DOE Joint Genome Institute"/>
            <consortium name="Mycorrhizal Genomics Consortium"/>
            <person name="Kohler A."/>
            <person name="Kuo A."/>
            <person name="Nagy L.G."/>
            <person name="Floudas D."/>
            <person name="Copeland A."/>
            <person name="Barry K.W."/>
            <person name="Cichocki N."/>
            <person name="Veneault-Fourrey C."/>
            <person name="LaButti K."/>
            <person name="Lindquist E.A."/>
            <person name="Lipzen A."/>
            <person name="Lundell T."/>
            <person name="Morin E."/>
            <person name="Murat C."/>
            <person name="Riley R."/>
            <person name="Ohm R."/>
            <person name="Sun H."/>
            <person name="Tunlid A."/>
            <person name="Henrissat B."/>
            <person name="Grigoriev I.V."/>
            <person name="Hibbett D.S."/>
            <person name="Martin F."/>
        </authorList>
    </citation>
    <scope>NUCLEOTIDE SEQUENCE [LARGE SCALE GENOMIC DNA]</scope>
    <source>
        <strain evidence="7">Foug A</strain>
    </source>
</reference>
<proteinExistence type="inferred from homology"/>
<keyword evidence="1 4" id="KW-0812">Transmembrane</keyword>
<keyword evidence="3 4" id="KW-0472">Membrane</keyword>
<keyword evidence="4" id="KW-0187">Copper transport</keyword>
<dbReference type="Pfam" id="PF04145">
    <property type="entry name" value="Ctr"/>
    <property type="match status" value="1"/>
</dbReference>
<feature type="transmembrane region" description="Helical" evidence="4">
    <location>
        <begin position="148"/>
        <end position="168"/>
    </location>
</feature>
<name>A0A0C3AWH0_9AGAM</name>
<dbReference type="Proteomes" id="UP000053989">
    <property type="component" value="Unassembled WGS sequence"/>
</dbReference>
<dbReference type="InParanoid" id="A0A0C3AWH0"/>
<dbReference type="InterPro" id="IPR007274">
    <property type="entry name" value="Cop_transporter"/>
</dbReference>
<evidence type="ECO:0000256" key="3">
    <source>
        <dbReference type="ARBA" id="ARBA00023136"/>
    </source>
</evidence>
<reference evidence="6 7" key="1">
    <citation type="submission" date="2014-04" db="EMBL/GenBank/DDBJ databases">
        <authorList>
            <consortium name="DOE Joint Genome Institute"/>
            <person name="Kuo A."/>
            <person name="Kohler A."/>
            <person name="Nagy L.G."/>
            <person name="Floudas D."/>
            <person name="Copeland A."/>
            <person name="Barry K.W."/>
            <person name="Cichocki N."/>
            <person name="Veneault-Fourrey C."/>
            <person name="LaButti K."/>
            <person name="Lindquist E.A."/>
            <person name="Lipzen A."/>
            <person name="Lundell T."/>
            <person name="Morin E."/>
            <person name="Murat C."/>
            <person name="Sun H."/>
            <person name="Tunlid A."/>
            <person name="Henrissat B."/>
            <person name="Grigoriev I.V."/>
            <person name="Hibbett D.S."/>
            <person name="Martin F."/>
            <person name="Nordberg H.P."/>
            <person name="Cantor M.N."/>
            <person name="Hua S.X."/>
        </authorList>
    </citation>
    <scope>NUCLEOTIDE SEQUENCE [LARGE SCALE GENOMIC DNA]</scope>
    <source>
        <strain evidence="6 7">Foug A</strain>
    </source>
</reference>
<keyword evidence="4" id="KW-0406">Ion transport</keyword>
<dbReference type="HOGENOM" id="CLU_079690_4_0_1"/>
<feature type="region of interest" description="Disordered" evidence="5">
    <location>
        <begin position="73"/>
        <end position="95"/>
    </location>
</feature>
<feature type="compositionally biased region" description="Low complexity" evidence="5">
    <location>
        <begin position="79"/>
        <end position="89"/>
    </location>
</feature>
<comment type="similarity">
    <text evidence="4">Belongs to the copper transporter (Ctr) (TC 1.A.56) family. SLC31A subfamily.</text>
</comment>
<keyword evidence="2 4" id="KW-1133">Transmembrane helix</keyword>
<evidence type="ECO:0000256" key="2">
    <source>
        <dbReference type="ARBA" id="ARBA00022989"/>
    </source>
</evidence>
<comment type="subcellular location">
    <subcellularLocation>
        <location evidence="4">Membrane</location>
        <topology evidence="4">Multi-pass membrane protein</topology>
    </subcellularLocation>
</comment>
<protein>
    <recommendedName>
        <fullName evidence="4">Copper transport protein</fullName>
    </recommendedName>
</protein>
<dbReference type="PANTHER" id="PTHR12483">
    <property type="entry name" value="SOLUTE CARRIER FAMILY 31 COPPER TRANSPORTERS"/>
    <property type="match status" value="1"/>
</dbReference>
<evidence type="ECO:0000313" key="7">
    <source>
        <dbReference type="Proteomes" id="UP000053989"/>
    </source>
</evidence>
<accession>A0A0C3AWH0</accession>
<evidence type="ECO:0000256" key="5">
    <source>
        <dbReference type="SAM" id="MobiDB-lite"/>
    </source>
</evidence>
<keyword evidence="4" id="KW-0186">Copper</keyword>
<keyword evidence="4" id="KW-0813">Transport</keyword>
<dbReference type="GO" id="GO:0016020">
    <property type="term" value="C:membrane"/>
    <property type="evidence" value="ECO:0007669"/>
    <property type="project" value="UniProtKB-SubCell"/>
</dbReference>
<evidence type="ECO:0000313" key="6">
    <source>
        <dbReference type="EMBL" id="KIM69322.1"/>
    </source>
</evidence>
<dbReference type="STRING" id="1036808.A0A0C3AWH0"/>
<evidence type="ECO:0000256" key="1">
    <source>
        <dbReference type="ARBA" id="ARBA00022692"/>
    </source>
</evidence>
<evidence type="ECO:0000256" key="4">
    <source>
        <dbReference type="RuleBase" id="RU367022"/>
    </source>
</evidence>
<sequence>MDHGGRDGQMPMCAMHMLWNTQVIDTCIIFKSWHIHTHFQFVVSLLVIVLLGVLYEYLRVFQRRVDDHITTKYGKGKRSASPPSASGRSTPERGARADEAVSLLNSGRVRNLGISVPTHFRVLRAVLYAAAVFLSFFLMLIFMTYNAYLIFAVVAGAAIGHYVFGGYLEMDNTGRKGMACH</sequence>
<dbReference type="OrthoDB" id="161814at2759"/>
<gene>
    <name evidence="6" type="ORF">SCLCIDRAFT_103974</name>
</gene>
<dbReference type="AlphaFoldDB" id="A0A0C3AWH0"/>
<dbReference type="GO" id="GO:0005375">
    <property type="term" value="F:copper ion transmembrane transporter activity"/>
    <property type="evidence" value="ECO:0007669"/>
    <property type="project" value="UniProtKB-UniRule"/>
</dbReference>
<feature type="transmembrane region" description="Helical" evidence="4">
    <location>
        <begin position="122"/>
        <end position="142"/>
    </location>
</feature>
<dbReference type="FunCoup" id="A0A0C3AWH0">
    <property type="interactions" value="136"/>
</dbReference>
<keyword evidence="7" id="KW-1185">Reference proteome</keyword>